<organism evidence="1 2">
    <name type="scientific">Noviherbaspirillum album</name>
    <dbReference type="NCBI Taxonomy" id="3080276"/>
    <lineage>
        <taxon>Bacteria</taxon>
        <taxon>Pseudomonadati</taxon>
        <taxon>Pseudomonadota</taxon>
        <taxon>Betaproteobacteria</taxon>
        <taxon>Burkholderiales</taxon>
        <taxon>Oxalobacteraceae</taxon>
        <taxon>Noviherbaspirillum</taxon>
    </lineage>
</organism>
<dbReference type="RefSeq" id="WP_326505030.1">
    <property type="nucleotide sequence ID" value="NZ_JAWIIV010000002.1"/>
</dbReference>
<comment type="caution">
    <text evidence="1">The sequence shown here is derived from an EMBL/GenBank/DDBJ whole genome shotgun (WGS) entry which is preliminary data.</text>
</comment>
<dbReference type="Proteomes" id="UP001352263">
    <property type="component" value="Unassembled WGS sequence"/>
</dbReference>
<name>A0ABU6J3T4_9BURK</name>
<evidence type="ECO:0008006" key="3">
    <source>
        <dbReference type="Google" id="ProtNLM"/>
    </source>
</evidence>
<keyword evidence="2" id="KW-1185">Reference proteome</keyword>
<gene>
    <name evidence="1" type="ORF">RY831_03910</name>
</gene>
<dbReference type="PROSITE" id="PS51257">
    <property type="entry name" value="PROKAR_LIPOPROTEIN"/>
    <property type="match status" value="1"/>
</dbReference>
<accession>A0ABU6J3T4</accession>
<sequence length="257" mass="28422">MKSLKFISAVVSLSIIFSLGGCEDKMPRVGSEQYNQLHGILNDGNTVNEITLFSEQSKFQPKLRFPPTVRVAATTWESGDGQSAKIRKGFANEVVTSLWLSEQGRLLFEKVDASSDGPRRVSFAFIAGVDPNFKNSQKQRLKDIVARSVRTTDLPELGLKEYVVLEPKSSAIATVAYVPLRKEDLSLFGDAQWISCEVAASTKDLNEPLIGRVDSCATSFHSLETLTFTASFERTVLSSWRDLVDESNSFANSILMK</sequence>
<evidence type="ECO:0000313" key="1">
    <source>
        <dbReference type="EMBL" id="MEC4718280.1"/>
    </source>
</evidence>
<proteinExistence type="predicted"/>
<reference evidence="1 2" key="1">
    <citation type="submission" date="2023-10" db="EMBL/GenBank/DDBJ databases">
        <title>Noviherbaspirillum sp. CPCC 100848 genome assembly.</title>
        <authorList>
            <person name="Li X.Y."/>
            <person name="Fang X.M."/>
        </authorList>
    </citation>
    <scope>NUCLEOTIDE SEQUENCE [LARGE SCALE GENOMIC DNA]</scope>
    <source>
        <strain evidence="1 2">CPCC 100848</strain>
    </source>
</reference>
<evidence type="ECO:0000313" key="2">
    <source>
        <dbReference type="Proteomes" id="UP001352263"/>
    </source>
</evidence>
<protein>
    <recommendedName>
        <fullName evidence="3">Lipoprotein</fullName>
    </recommendedName>
</protein>
<dbReference type="EMBL" id="JAWIIV010000002">
    <property type="protein sequence ID" value="MEC4718280.1"/>
    <property type="molecule type" value="Genomic_DNA"/>
</dbReference>